<dbReference type="STRING" id="575540.Isop_0582"/>
<evidence type="ECO:0000313" key="3">
    <source>
        <dbReference type="EMBL" id="ADV61175.1"/>
    </source>
</evidence>
<dbReference type="GO" id="GO:0009103">
    <property type="term" value="P:lipopolysaccharide biosynthetic process"/>
    <property type="evidence" value="ECO:0007669"/>
    <property type="project" value="TreeGrafter"/>
</dbReference>
<dbReference type="Pfam" id="PF13439">
    <property type="entry name" value="Glyco_transf_4"/>
    <property type="match status" value="1"/>
</dbReference>
<dbReference type="PANTHER" id="PTHR46401:SF2">
    <property type="entry name" value="GLYCOSYLTRANSFERASE WBBK-RELATED"/>
    <property type="match status" value="1"/>
</dbReference>
<name>E8R057_ISOPI</name>
<evidence type="ECO:0000259" key="2">
    <source>
        <dbReference type="Pfam" id="PF13439"/>
    </source>
</evidence>
<dbReference type="GO" id="GO:0016757">
    <property type="term" value="F:glycosyltransferase activity"/>
    <property type="evidence" value="ECO:0007669"/>
    <property type="project" value="TreeGrafter"/>
</dbReference>
<sequence length="414" mass="46288">MTPDSRVKVAVALDPPEEGWPSMDLVGHQLRAELTQNDPHRSRFDICWIEPHLKRWISCPFGADSRLGRAAWRADRLWGRHWQAVRLARRILKREAAAGRPLEVLHVADHTYAQVALAADPDMAVVCHLHDLNAFQPLLDPQRDPRPFWYRALVRRIVKGLRRAERVVCISGATRRQAIETGLVSADRLVVAHLGPKPSVVAEPKPALLERVRRDLGMERGGPWLLHVGSNVPRKRLDLVLESLAAARREWPEARLIKVGDRLTPAQMERAGRLGVADAVIQTGALSEERLSAVYRLADLTLLPSDAEGFGLPIVEALAAGCAVVASDLEAIREVGGDQVLRVPPGDADAWRVWTCRALRDERSGNPALGTQREQLRAARRAWAARFGWDQHVAAVTRAWLEALEAARRRSRRR</sequence>
<dbReference type="CDD" id="cd03809">
    <property type="entry name" value="GT4_MtfB-like"/>
    <property type="match status" value="1"/>
</dbReference>
<dbReference type="eggNOG" id="COG0438">
    <property type="taxonomic scope" value="Bacteria"/>
</dbReference>
<dbReference type="InParanoid" id="E8R057"/>
<protein>
    <submittedName>
        <fullName evidence="3">Glycosyl transferase group 1</fullName>
    </submittedName>
</protein>
<gene>
    <name evidence="3" type="ordered locus">Isop_0582</name>
</gene>
<dbReference type="InterPro" id="IPR028098">
    <property type="entry name" value="Glyco_trans_4-like_N"/>
</dbReference>
<dbReference type="EMBL" id="CP002353">
    <property type="protein sequence ID" value="ADV61175.1"/>
    <property type="molecule type" value="Genomic_DNA"/>
</dbReference>
<reference evidence="3 4" key="2">
    <citation type="journal article" date="2011" name="Stand. Genomic Sci.">
        <title>Complete genome sequence of Isosphaera pallida type strain (IS1B).</title>
        <authorList>
            <consortium name="US DOE Joint Genome Institute (JGI-PGF)"/>
            <person name="Goker M."/>
            <person name="Cleland D."/>
            <person name="Saunders E."/>
            <person name="Lapidus A."/>
            <person name="Nolan M."/>
            <person name="Lucas S."/>
            <person name="Hammon N."/>
            <person name="Deshpande S."/>
            <person name="Cheng J.F."/>
            <person name="Tapia R."/>
            <person name="Han C."/>
            <person name="Goodwin L."/>
            <person name="Pitluck S."/>
            <person name="Liolios K."/>
            <person name="Pagani I."/>
            <person name="Ivanova N."/>
            <person name="Mavromatis K."/>
            <person name="Pati A."/>
            <person name="Chen A."/>
            <person name="Palaniappan K."/>
            <person name="Land M."/>
            <person name="Hauser L."/>
            <person name="Chang Y.J."/>
            <person name="Jeffries C.D."/>
            <person name="Detter J.C."/>
            <person name="Beck B."/>
            <person name="Woyke T."/>
            <person name="Bristow J."/>
            <person name="Eisen J.A."/>
            <person name="Markowitz V."/>
            <person name="Hugenholtz P."/>
            <person name="Kyrpides N.C."/>
            <person name="Klenk H.P."/>
        </authorList>
    </citation>
    <scope>NUCLEOTIDE SEQUENCE [LARGE SCALE GENOMIC DNA]</scope>
    <source>
        <strain evidence="4">ATCC 43644 / DSM 9630 / IS1B</strain>
    </source>
</reference>
<dbReference type="KEGG" id="ipa:Isop_0582"/>
<dbReference type="Proteomes" id="UP000008631">
    <property type="component" value="Chromosome"/>
</dbReference>
<keyword evidence="1 3" id="KW-0808">Transferase</keyword>
<dbReference type="HOGENOM" id="CLU_009583_27_1_0"/>
<dbReference type="Pfam" id="PF13692">
    <property type="entry name" value="Glyco_trans_1_4"/>
    <property type="match status" value="1"/>
</dbReference>
<organism evidence="3 4">
    <name type="scientific">Isosphaera pallida (strain ATCC 43644 / DSM 9630 / IS1B)</name>
    <dbReference type="NCBI Taxonomy" id="575540"/>
    <lineage>
        <taxon>Bacteria</taxon>
        <taxon>Pseudomonadati</taxon>
        <taxon>Planctomycetota</taxon>
        <taxon>Planctomycetia</taxon>
        <taxon>Isosphaerales</taxon>
        <taxon>Isosphaeraceae</taxon>
        <taxon>Isosphaera</taxon>
    </lineage>
</organism>
<dbReference type="Gene3D" id="3.40.50.2000">
    <property type="entry name" value="Glycogen Phosphorylase B"/>
    <property type="match status" value="2"/>
</dbReference>
<evidence type="ECO:0000256" key="1">
    <source>
        <dbReference type="ARBA" id="ARBA00022679"/>
    </source>
</evidence>
<reference key="1">
    <citation type="submission" date="2010-11" db="EMBL/GenBank/DDBJ databases">
        <title>The complete sequence of chromosome of Isophaera pallida ATCC 43644.</title>
        <authorList>
            <consortium name="US DOE Joint Genome Institute (JGI-PGF)"/>
            <person name="Lucas S."/>
            <person name="Copeland A."/>
            <person name="Lapidus A."/>
            <person name="Bruce D."/>
            <person name="Goodwin L."/>
            <person name="Pitluck S."/>
            <person name="Kyrpides N."/>
            <person name="Mavromatis K."/>
            <person name="Pagani I."/>
            <person name="Ivanova N."/>
            <person name="Saunders E."/>
            <person name="Brettin T."/>
            <person name="Detter J.C."/>
            <person name="Han C."/>
            <person name="Tapia R."/>
            <person name="Land M."/>
            <person name="Hauser L."/>
            <person name="Markowitz V."/>
            <person name="Cheng J.-F."/>
            <person name="Hugenholtz P."/>
            <person name="Woyke T."/>
            <person name="Wu D."/>
            <person name="Eisen J.A."/>
        </authorList>
    </citation>
    <scope>NUCLEOTIDE SEQUENCE</scope>
    <source>
        <strain>ATCC 43644</strain>
    </source>
</reference>
<dbReference type="SUPFAM" id="SSF53756">
    <property type="entry name" value="UDP-Glycosyltransferase/glycogen phosphorylase"/>
    <property type="match status" value="1"/>
</dbReference>
<accession>E8R057</accession>
<evidence type="ECO:0000313" key="4">
    <source>
        <dbReference type="Proteomes" id="UP000008631"/>
    </source>
</evidence>
<proteinExistence type="predicted"/>
<feature type="domain" description="Glycosyltransferase subfamily 4-like N-terminal" evidence="2">
    <location>
        <begin position="67"/>
        <end position="195"/>
    </location>
</feature>
<dbReference type="AlphaFoldDB" id="E8R057"/>
<dbReference type="PANTHER" id="PTHR46401">
    <property type="entry name" value="GLYCOSYLTRANSFERASE WBBK-RELATED"/>
    <property type="match status" value="1"/>
</dbReference>
<keyword evidence="4" id="KW-1185">Reference proteome</keyword>